<evidence type="ECO:0000313" key="1">
    <source>
        <dbReference type="EMBL" id="MBB5148576.1"/>
    </source>
</evidence>
<keyword evidence="2" id="KW-1185">Reference proteome</keyword>
<dbReference type="AlphaFoldDB" id="A0A840Q0H9"/>
<dbReference type="RefSeq" id="WP_016838047.1">
    <property type="nucleotide sequence ID" value="NZ_JAAXPW010000008.1"/>
</dbReference>
<sequence length="106" mass="12631">MFNRRHQHHHMRPQPICCPPNVMPTQIAPAQVSPTQEVVKTNVFNTIVPHFHPVHTTTVNRHIYHHQHYYPRTYSEVNEYYQTSQQCGSPENPNPRCFPLQRRFGY</sequence>
<protein>
    <submittedName>
        <fullName evidence="1">Spore coat protein D</fullName>
    </submittedName>
</protein>
<evidence type="ECO:0000313" key="2">
    <source>
        <dbReference type="Proteomes" id="UP000557217"/>
    </source>
</evidence>
<proteinExistence type="predicted"/>
<gene>
    <name evidence="1" type="ORF">HNR36_000962</name>
</gene>
<dbReference type="EMBL" id="JACHGZ010000008">
    <property type="protein sequence ID" value="MBB5148576.1"/>
    <property type="molecule type" value="Genomic_DNA"/>
</dbReference>
<dbReference type="Proteomes" id="UP000557217">
    <property type="component" value="Unassembled WGS sequence"/>
</dbReference>
<organism evidence="1 2">
    <name type="scientific">Ureibacillus thermosphaericus</name>
    <dbReference type="NCBI Taxonomy" id="51173"/>
    <lineage>
        <taxon>Bacteria</taxon>
        <taxon>Bacillati</taxon>
        <taxon>Bacillota</taxon>
        <taxon>Bacilli</taxon>
        <taxon>Bacillales</taxon>
        <taxon>Caryophanaceae</taxon>
        <taxon>Ureibacillus</taxon>
    </lineage>
</organism>
<keyword evidence="1" id="KW-0946">Virion</keyword>
<name>A0A840Q0H9_URETH</name>
<dbReference type="Pfam" id="PF11122">
    <property type="entry name" value="Spore-coat_CotD"/>
    <property type="match status" value="1"/>
</dbReference>
<reference evidence="1 2" key="1">
    <citation type="submission" date="2020-08" db="EMBL/GenBank/DDBJ databases">
        <title>Genomic Encyclopedia of Type Strains, Phase IV (KMG-IV): sequencing the most valuable type-strain genomes for metagenomic binning, comparative biology and taxonomic classification.</title>
        <authorList>
            <person name="Goeker M."/>
        </authorList>
    </citation>
    <scope>NUCLEOTIDE SEQUENCE [LARGE SCALE GENOMIC DNA]</scope>
    <source>
        <strain evidence="1 2">DSM 10633</strain>
    </source>
</reference>
<accession>A0A840Q0H9</accession>
<comment type="caution">
    <text evidence="1">The sequence shown here is derived from an EMBL/GenBank/DDBJ whole genome shotgun (WGS) entry which is preliminary data.</text>
</comment>
<dbReference type="InterPro" id="IPR020108">
    <property type="entry name" value="Spore_coat_CotD"/>
</dbReference>
<keyword evidence="1" id="KW-0167">Capsid protein</keyword>